<dbReference type="OrthoDB" id="2730579at2759"/>
<gene>
    <name evidence="2" type="ORF">PHLCEN_2v11622</name>
</gene>
<feature type="compositionally biased region" description="Polar residues" evidence="1">
    <location>
        <begin position="79"/>
        <end position="88"/>
    </location>
</feature>
<evidence type="ECO:0000313" key="3">
    <source>
        <dbReference type="Proteomes" id="UP000186601"/>
    </source>
</evidence>
<protein>
    <recommendedName>
        <fullName evidence="4">CCHC-type domain-containing protein</fullName>
    </recommendedName>
</protein>
<evidence type="ECO:0000313" key="2">
    <source>
        <dbReference type="EMBL" id="PSR72522.1"/>
    </source>
</evidence>
<feature type="compositionally biased region" description="Polar residues" evidence="1">
    <location>
        <begin position="55"/>
        <end position="64"/>
    </location>
</feature>
<feature type="compositionally biased region" description="Low complexity" evidence="1">
    <location>
        <begin position="111"/>
        <end position="138"/>
    </location>
</feature>
<feature type="region of interest" description="Disordered" evidence="1">
    <location>
        <begin position="592"/>
        <end position="613"/>
    </location>
</feature>
<reference evidence="2 3" key="1">
    <citation type="submission" date="2018-02" db="EMBL/GenBank/DDBJ databases">
        <title>Genome sequence of the basidiomycete white-rot fungus Phlebia centrifuga.</title>
        <authorList>
            <person name="Granchi Z."/>
            <person name="Peng M."/>
            <person name="de Vries R.P."/>
            <person name="Hilden K."/>
            <person name="Makela M.R."/>
            <person name="Grigoriev I."/>
            <person name="Riley R."/>
        </authorList>
    </citation>
    <scope>NUCLEOTIDE SEQUENCE [LARGE SCALE GENOMIC DNA]</scope>
    <source>
        <strain evidence="2 3">FBCC195</strain>
    </source>
</reference>
<evidence type="ECO:0008006" key="4">
    <source>
        <dbReference type="Google" id="ProtNLM"/>
    </source>
</evidence>
<dbReference type="EMBL" id="MLYV02001160">
    <property type="protein sequence ID" value="PSR72522.1"/>
    <property type="molecule type" value="Genomic_DNA"/>
</dbReference>
<dbReference type="STRING" id="98765.A0A2R6NKH9"/>
<feature type="region of interest" description="Disordered" evidence="1">
    <location>
        <begin position="42"/>
        <end position="99"/>
    </location>
</feature>
<feature type="region of interest" description="Disordered" evidence="1">
    <location>
        <begin position="111"/>
        <end position="171"/>
    </location>
</feature>
<dbReference type="AlphaFoldDB" id="A0A2R6NKH9"/>
<accession>A0A2R6NKH9</accession>
<organism evidence="2 3">
    <name type="scientific">Hermanssonia centrifuga</name>
    <dbReference type="NCBI Taxonomy" id="98765"/>
    <lineage>
        <taxon>Eukaryota</taxon>
        <taxon>Fungi</taxon>
        <taxon>Dikarya</taxon>
        <taxon>Basidiomycota</taxon>
        <taxon>Agaricomycotina</taxon>
        <taxon>Agaricomycetes</taxon>
        <taxon>Polyporales</taxon>
        <taxon>Meruliaceae</taxon>
        <taxon>Hermanssonia</taxon>
    </lineage>
</organism>
<name>A0A2R6NKH9_9APHY</name>
<feature type="compositionally biased region" description="Basic and acidic residues" evidence="1">
    <location>
        <begin position="602"/>
        <end position="613"/>
    </location>
</feature>
<comment type="caution">
    <text evidence="2">The sequence shown here is derived from an EMBL/GenBank/DDBJ whole genome shotgun (WGS) entry which is preliminary data.</text>
</comment>
<proteinExistence type="predicted"/>
<dbReference type="Proteomes" id="UP000186601">
    <property type="component" value="Unassembled WGS sequence"/>
</dbReference>
<sequence>MSKRPCIYNECRHEKTVRNLGELSAPPVSAGKTCERWHPCRWPTAGAGAPAESASIVTEGNSTARKQKPRVYKRDPQGKFTSNATTPDNAAHRDGDHDEDLEEVEALLQSSTLSLPPSSDSPASSSAPSPTSSPIQSPHWHQHLRLTSQTPPTSPAAIPAEPTPAPTQRQRSAVAMTALVPLTKFGGDDPAEDAHTFMLGLEANLDDTLSDKRKAVILEALLTPNSSAVTWFDDVPDATKSKWDDLKAAFKLQWPKKLAPGISVTEAIDTLKSRPLSGSRLGTYEKVHNQDVPAHTVWGRLIVADAKKWKVPGIIANDIRANLPEALRSMLSAVITEWDDFLKELEGVSVPALKEKVQERNLHEQRMADIERRLGKSHIAEPRDASYTPAPYIQRFPVVNRQMPGTGEQINRGPPMRRAVTPYAYNNAPTYAGPPGYNTHARPTQQPPPRPPFRSLPPPNIRLQRLLETTARLPHHPDTPEGRQAYQKQCVEWASANNNLEPREDNPYPLTPGTLALGTRECYRCGRGEHPASTCTAESLPPRESSWRAVAGYIFKLAARMDRNTASIMYMSDYNPFYQHTYEQAAYHDPSPAYGYSQYQQEHGHYDPQSGKE</sequence>
<evidence type="ECO:0000256" key="1">
    <source>
        <dbReference type="SAM" id="MobiDB-lite"/>
    </source>
</evidence>
<keyword evidence="3" id="KW-1185">Reference proteome</keyword>